<proteinExistence type="predicted"/>
<dbReference type="SUPFAM" id="SSF55729">
    <property type="entry name" value="Acyl-CoA N-acyltransferases (Nat)"/>
    <property type="match status" value="1"/>
</dbReference>
<evidence type="ECO:0000313" key="3">
    <source>
        <dbReference type="Proteomes" id="UP000403266"/>
    </source>
</evidence>
<name>A0A5N7MN53_9HYPH</name>
<dbReference type="Pfam" id="PF24553">
    <property type="entry name" value="Rv0428c_C"/>
    <property type="match status" value="1"/>
</dbReference>
<keyword evidence="3" id="KW-1185">Reference proteome</keyword>
<dbReference type="CDD" id="cd04301">
    <property type="entry name" value="NAT_SF"/>
    <property type="match status" value="1"/>
</dbReference>
<dbReference type="Proteomes" id="UP000403266">
    <property type="component" value="Unassembled WGS sequence"/>
</dbReference>
<accession>A0A5N7MN53</accession>
<dbReference type="InterPro" id="IPR016181">
    <property type="entry name" value="Acyl_CoA_acyltransferase"/>
</dbReference>
<dbReference type="InterPro" id="IPR056935">
    <property type="entry name" value="Rv0428c-like_C"/>
</dbReference>
<dbReference type="EMBL" id="VOSK01000123">
    <property type="protein sequence ID" value="MPR28080.1"/>
    <property type="molecule type" value="Genomic_DNA"/>
</dbReference>
<dbReference type="AlphaFoldDB" id="A0A5N7MN53"/>
<evidence type="ECO:0000313" key="2">
    <source>
        <dbReference type="EMBL" id="MPR28080.1"/>
    </source>
</evidence>
<dbReference type="PROSITE" id="PS51186">
    <property type="entry name" value="GNAT"/>
    <property type="match status" value="1"/>
</dbReference>
<gene>
    <name evidence="2" type="ORF">FS320_23685</name>
</gene>
<dbReference type="InterPro" id="IPR000182">
    <property type="entry name" value="GNAT_dom"/>
</dbReference>
<organism evidence="2 3">
    <name type="scientific">Microvirga tunisiensis</name>
    <dbReference type="NCBI Taxonomy" id="2108360"/>
    <lineage>
        <taxon>Bacteria</taxon>
        <taxon>Pseudomonadati</taxon>
        <taxon>Pseudomonadota</taxon>
        <taxon>Alphaproteobacteria</taxon>
        <taxon>Hyphomicrobiales</taxon>
        <taxon>Methylobacteriaceae</taxon>
        <taxon>Microvirga</taxon>
    </lineage>
</organism>
<evidence type="ECO:0000259" key="1">
    <source>
        <dbReference type="PROSITE" id="PS51186"/>
    </source>
</evidence>
<protein>
    <submittedName>
        <fullName evidence="2">GNAT family N-acetyltransferase</fullName>
    </submittedName>
</protein>
<keyword evidence="2" id="KW-0808">Transferase</keyword>
<reference evidence="2 3" key="1">
    <citation type="journal article" date="2019" name="Syst. Appl. Microbiol.">
        <title>Microvirga tunisiensis sp. nov., a root nodule symbiotic bacterium isolated from Lupinus micranthus and L. luteus grown in Northern Tunisia.</title>
        <authorList>
            <person name="Msaddak A."/>
            <person name="Rejili M."/>
            <person name="Duran D."/>
            <person name="Mars M."/>
            <person name="Palacios J.M."/>
            <person name="Ruiz-Argueso T."/>
            <person name="Rey L."/>
            <person name="Imperial J."/>
        </authorList>
    </citation>
    <scope>NUCLEOTIDE SEQUENCE [LARGE SCALE GENOMIC DNA]</scope>
    <source>
        <strain evidence="2 3">Lmie10</strain>
    </source>
</reference>
<dbReference type="OrthoDB" id="9775595at2"/>
<comment type="caution">
    <text evidence="2">The sequence shown here is derived from an EMBL/GenBank/DDBJ whole genome shotgun (WGS) entry which is preliminary data.</text>
</comment>
<sequence length="263" mass="29351">MTLPGADSRMNDHSLIIGLESRLLNAWPSFDYQLYDGWVLRLANGYSKRANSATPFRPDIGLDDELLDYMIARFVEANVRPTFRLNGVETPDVDELLKQRGFKDIEPTHVLTAPIRNGDCEADPEVSLEPQVSKRWVRAAAESYGGDKADDEKLMRIVSRIRQKAAFATLSLDDRPVAWGLGVVERGYIGLYDIVVAPDLRGIGLGRRVVASLMAWGCGQGAHTAYLQVREENEIARSLYGALGFETAYRYTHRVMPGRSSSM</sequence>
<dbReference type="GO" id="GO:0016747">
    <property type="term" value="F:acyltransferase activity, transferring groups other than amino-acyl groups"/>
    <property type="evidence" value="ECO:0007669"/>
    <property type="project" value="InterPro"/>
</dbReference>
<feature type="domain" description="N-acetyltransferase" evidence="1">
    <location>
        <begin position="123"/>
        <end position="263"/>
    </location>
</feature>
<dbReference type="Gene3D" id="3.40.630.30">
    <property type="match status" value="1"/>
</dbReference>